<dbReference type="PANTHER" id="PTHR33495">
    <property type="entry name" value="ANTI-SIGMA FACTOR ANTAGONIST TM_1081-RELATED-RELATED"/>
    <property type="match status" value="1"/>
</dbReference>
<dbReference type="AlphaFoldDB" id="A0A1Y0I714"/>
<gene>
    <name evidence="2" type="ORF">OLMES_2211</name>
</gene>
<dbReference type="PANTHER" id="PTHR33495:SF15">
    <property type="entry name" value="STAS DOMAIN-CONTAINING PROTEIN"/>
    <property type="match status" value="1"/>
</dbReference>
<reference evidence="2 3" key="1">
    <citation type="submission" date="2017-05" db="EMBL/GenBank/DDBJ databases">
        <title>Genomic insights into alkan degradation activity of Oleiphilus messinensis.</title>
        <authorList>
            <person name="Kozyavkin S.A."/>
            <person name="Slesarev A.I."/>
            <person name="Golyshin P.N."/>
            <person name="Korzhenkov A."/>
            <person name="Golyshina O.N."/>
            <person name="Toshchakov S.V."/>
        </authorList>
    </citation>
    <scope>NUCLEOTIDE SEQUENCE [LARGE SCALE GENOMIC DNA]</scope>
    <source>
        <strain evidence="2 3">ME102</strain>
    </source>
</reference>
<dbReference type="CDD" id="cd07043">
    <property type="entry name" value="STAS_anti-anti-sigma_factors"/>
    <property type="match status" value="1"/>
</dbReference>
<dbReference type="RefSeq" id="WP_087461285.1">
    <property type="nucleotide sequence ID" value="NZ_CP021425.1"/>
</dbReference>
<name>A0A1Y0I714_9GAMM</name>
<protein>
    <submittedName>
        <fullName evidence="2">Anti-sigma factor antagonist</fullName>
    </submittedName>
</protein>
<dbReference type="InterPro" id="IPR036513">
    <property type="entry name" value="STAS_dom_sf"/>
</dbReference>
<dbReference type="Proteomes" id="UP000196027">
    <property type="component" value="Chromosome"/>
</dbReference>
<dbReference type="PROSITE" id="PS50801">
    <property type="entry name" value="STAS"/>
    <property type="match status" value="1"/>
</dbReference>
<proteinExistence type="predicted"/>
<dbReference type="InterPro" id="IPR002645">
    <property type="entry name" value="STAS_dom"/>
</dbReference>
<evidence type="ECO:0000259" key="1">
    <source>
        <dbReference type="PROSITE" id="PS50801"/>
    </source>
</evidence>
<evidence type="ECO:0000313" key="2">
    <source>
        <dbReference type="EMBL" id="ARU56278.1"/>
    </source>
</evidence>
<dbReference type="GO" id="GO:0043856">
    <property type="term" value="F:anti-sigma factor antagonist activity"/>
    <property type="evidence" value="ECO:0007669"/>
    <property type="project" value="TreeGrafter"/>
</dbReference>
<dbReference type="SUPFAM" id="SSF52091">
    <property type="entry name" value="SpoIIaa-like"/>
    <property type="match status" value="1"/>
</dbReference>
<dbReference type="Pfam" id="PF01740">
    <property type="entry name" value="STAS"/>
    <property type="match status" value="1"/>
</dbReference>
<keyword evidence="3" id="KW-1185">Reference proteome</keyword>
<dbReference type="Gene3D" id="3.30.750.24">
    <property type="entry name" value="STAS domain"/>
    <property type="match status" value="1"/>
</dbReference>
<evidence type="ECO:0000313" key="3">
    <source>
        <dbReference type="Proteomes" id="UP000196027"/>
    </source>
</evidence>
<dbReference type="EMBL" id="CP021425">
    <property type="protein sequence ID" value="ARU56278.1"/>
    <property type="molecule type" value="Genomic_DNA"/>
</dbReference>
<feature type="domain" description="STAS" evidence="1">
    <location>
        <begin position="15"/>
        <end position="98"/>
    </location>
</feature>
<sequence length="98" mass="11235">MAISKREVSTGELHISISGLFDFNSVQEFRSCYDQSNKYKKYVMDMSQVDHIDSSALGMLLNMKKTVGDGVSIHIRNCKPGIKKIFMISRFDKKFTFD</sequence>
<dbReference type="OrthoDB" id="278639at2"/>
<dbReference type="KEGG" id="ome:OLMES_2211"/>
<organism evidence="2 3">
    <name type="scientific">Oleiphilus messinensis</name>
    <dbReference type="NCBI Taxonomy" id="141451"/>
    <lineage>
        <taxon>Bacteria</taxon>
        <taxon>Pseudomonadati</taxon>
        <taxon>Pseudomonadota</taxon>
        <taxon>Gammaproteobacteria</taxon>
        <taxon>Oceanospirillales</taxon>
        <taxon>Oleiphilaceae</taxon>
        <taxon>Oleiphilus</taxon>
    </lineage>
</organism>
<accession>A0A1Y0I714</accession>